<feature type="compositionally biased region" description="Polar residues" evidence="6">
    <location>
        <begin position="25"/>
        <end position="34"/>
    </location>
</feature>
<dbReference type="Pfam" id="PF08637">
    <property type="entry name" value="NCA2"/>
    <property type="match status" value="1"/>
</dbReference>
<keyword evidence="9" id="KW-1185">Reference proteome</keyword>
<accession>A0AA43TRT2</accession>
<reference evidence="8" key="1">
    <citation type="journal article" date="2023" name="Genome Biol. Evol.">
        <title>First Whole Genome Sequence and Flow Cytometry Genome Size Data for the Lichen-Forming Fungus Ramalina farinacea (Ascomycota).</title>
        <authorList>
            <person name="Llewellyn T."/>
            <person name="Mian S."/>
            <person name="Hill R."/>
            <person name="Leitch I.J."/>
            <person name="Gaya E."/>
        </authorList>
    </citation>
    <scope>NUCLEOTIDE SEQUENCE</scope>
    <source>
        <strain evidence="8">LIQ254RAFAR</strain>
    </source>
</reference>
<evidence type="ECO:0000256" key="4">
    <source>
        <dbReference type="ARBA" id="ARBA00023128"/>
    </source>
</evidence>
<sequence>MSFVVDHVQRIDSQLDRLQLSRYQQSLSESPDLQTTSEDTRDSSESSESEVENGHLLERIVKLQAAIKAISTLSSARAALPTDALLGLLEGAELLHTSDGSGQGNPGPNPGSSSAQELDLQWLLVSKAATQAYGLVLNLLLDQTIPLSSDIYYWNEVLGSTRWTGLYTIQTSPIRLWVWTTDIYQDARNKIQQVNSTTEGAEDADVKTSSLSERWRRFYGLVKESVRERSLSDVQSKIMTPFTRCQMDAKAKVKHLKRLREMSASGLGVLMDEGMMFDAKDDGSISSKAASSDDSEEWKMVVSKSVTLMESILRHITALEMRPADFEETVFMNVDEENGHSQPSEDSSTPVGLALRLQQILDKQVPGHMAASERLVADYGRPSRLVRYWLPGLVLFLSSSTILRILLNRRAEIRQWIEDLGATTIDFWYNWVVEPVKKVIGTIRHDKDSEIALMSRESLQGDKASLERMVVDFAIDNPNNESGTRLTEAEIAEVRVKVKEGDLTPVLRAYEKDLKKPIWGTLRGDFIRALLIQIQKTKVDVEVALGGIDNLLKSQELVFGFVGLTPGILVCLGTGRWLSGIFSGRRYRSQSERQTSMIRPLRNIDRILSAATPANNGMLSYKEHGLLLCEVHVLRQRAHRILPGAIYNEFLEEIHDLVDLRTGIDRQTRVVDRIRWAYSRWLS</sequence>
<evidence type="ECO:0000313" key="8">
    <source>
        <dbReference type="EMBL" id="MDI1485928.1"/>
    </source>
</evidence>
<dbReference type="EMBL" id="JAPUFD010000002">
    <property type="protein sequence ID" value="MDI1485928.1"/>
    <property type="molecule type" value="Genomic_DNA"/>
</dbReference>
<evidence type="ECO:0000256" key="7">
    <source>
        <dbReference type="SAM" id="Phobius"/>
    </source>
</evidence>
<dbReference type="AlphaFoldDB" id="A0AA43TRT2"/>
<feature type="transmembrane region" description="Helical" evidence="7">
    <location>
        <begin position="388"/>
        <end position="407"/>
    </location>
</feature>
<evidence type="ECO:0000256" key="2">
    <source>
        <dbReference type="ARBA" id="ARBA00022692"/>
    </source>
</evidence>
<dbReference type="GO" id="GO:0005741">
    <property type="term" value="C:mitochondrial outer membrane"/>
    <property type="evidence" value="ECO:0007669"/>
    <property type="project" value="TreeGrafter"/>
</dbReference>
<keyword evidence="5 7" id="KW-0472">Membrane</keyword>
<comment type="caution">
    <text evidence="8">The sequence shown here is derived from an EMBL/GenBank/DDBJ whole genome shotgun (WGS) entry which is preliminary data.</text>
</comment>
<keyword evidence="2 7" id="KW-0812">Transmembrane</keyword>
<evidence type="ECO:0000256" key="1">
    <source>
        <dbReference type="ARBA" id="ARBA00004225"/>
    </source>
</evidence>
<evidence type="ECO:0000256" key="3">
    <source>
        <dbReference type="ARBA" id="ARBA00022989"/>
    </source>
</evidence>
<dbReference type="PANTHER" id="PTHR28234:SF1">
    <property type="entry name" value="NUCLEAR CONTROL OF ATPASE PROTEIN 2"/>
    <property type="match status" value="1"/>
</dbReference>
<dbReference type="PANTHER" id="PTHR28234">
    <property type="entry name" value="NUCLEAR CONTROL OF ATPASE PROTEIN 2"/>
    <property type="match status" value="1"/>
</dbReference>
<dbReference type="Proteomes" id="UP001161017">
    <property type="component" value="Unassembled WGS sequence"/>
</dbReference>
<evidence type="ECO:0000313" key="9">
    <source>
        <dbReference type="Proteomes" id="UP001161017"/>
    </source>
</evidence>
<evidence type="ECO:0000256" key="6">
    <source>
        <dbReference type="SAM" id="MobiDB-lite"/>
    </source>
</evidence>
<feature type="transmembrane region" description="Helical" evidence="7">
    <location>
        <begin position="557"/>
        <end position="578"/>
    </location>
</feature>
<gene>
    <name evidence="8" type="primary">NCA2</name>
    <name evidence="8" type="ORF">OHK93_004117</name>
</gene>
<comment type="subcellular location">
    <subcellularLocation>
        <location evidence="1">Mitochondrion membrane</location>
        <topology evidence="1">Multi-pass membrane protein</topology>
    </subcellularLocation>
</comment>
<protein>
    <submittedName>
        <fullName evidence="8">Nuclear control of ATPase protein 2</fullName>
    </submittedName>
</protein>
<keyword evidence="3 7" id="KW-1133">Transmembrane helix</keyword>
<name>A0AA43TRT2_9LECA</name>
<keyword evidence="4" id="KW-0496">Mitochondrion</keyword>
<evidence type="ECO:0000256" key="5">
    <source>
        <dbReference type="ARBA" id="ARBA00023136"/>
    </source>
</evidence>
<organism evidence="8 9">
    <name type="scientific">Ramalina farinacea</name>
    <dbReference type="NCBI Taxonomy" id="258253"/>
    <lineage>
        <taxon>Eukaryota</taxon>
        <taxon>Fungi</taxon>
        <taxon>Dikarya</taxon>
        <taxon>Ascomycota</taxon>
        <taxon>Pezizomycotina</taxon>
        <taxon>Lecanoromycetes</taxon>
        <taxon>OSLEUM clade</taxon>
        <taxon>Lecanoromycetidae</taxon>
        <taxon>Lecanorales</taxon>
        <taxon>Lecanorineae</taxon>
        <taxon>Ramalinaceae</taxon>
        <taxon>Ramalina</taxon>
    </lineage>
</organism>
<feature type="region of interest" description="Disordered" evidence="6">
    <location>
        <begin position="25"/>
        <end position="53"/>
    </location>
</feature>
<proteinExistence type="predicted"/>
<dbReference type="InterPro" id="IPR013946">
    <property type="entry name" value="NCA2-like"/>
</dbReference>